<reference evidence="3" key="1">
    <citation type="submission" date="2021-01" db="UniProtKB">
        <authorList>
            <consortium name="EnsemblMetazoa"/>
        </authorList>
    </citation>
    <scope>IDENTIFICATION</scope>
</reference>
<proteinExistence type="predicted"/>
<dbReference type="PANTHER" id="PTHR47595:SF1">
    <property type="entry name" value="MYB_SANT-LIKE DNA-BINDING DOMAIN-CONTAINING PROTEIN"/>
    <property type="match status" value="1"/>
</dbReference>
<evidence type="ECO:0000256" key="1">
    <source>
        <dbReference type="SAM" id="MobiDB-lite"/>
    </source>
</evidence>
<dbReference type="KEGG" id="nvi:103316471"/>
<dbReference type="Proteomes" id="UP000002358">
    <property type="component" value="Chromosome 5"/>
</dbReference>
<feature type="domain" description="Myb/SANT-like DNA-binding" evidence="2">
    <location>
        <begin position="58"/>
        <end position="146"/>
    </location>
</feature>
<dbReference type="RefSeq" id="XP_031788569.1">
    <property type="nucleotide sequence ID" value="XM_031932709.2"/>
</dbReference>
<evidence type="ECO:0000313" key="3">
    <source>
        <dbReference type="EnsemblMetazoa" id="XP_031788569"/>
    </source>
</evidence>
<dbReference type="AlphaFoldDB" id="A0A7M7QJD1"/>
<evidence type="ECO:0000259" key="2">
    <source>
        <dbReference type="Pfam" id="PF13837"/>
    </source>
</evidence>
<keyword evidence="4" id="KW-1185">Reference proteome</keyword>
<feature type="compositionally biased region" description="Polar residues" evidence="1">
    <location>
        <begin position="9"/>
        <end position="25"/>
    </location>
</feature>
<organism evidence="3 4">
    <name type="scientific">Nasonia vitripennis</name>
    <name type="common">Parasitic wasp</name>
    <dbReference type="NCBI Taxonomy" id="7425"/>
    <lineage>
        <taxon>Eukaryota</taxon>
        <taxon>Metazoa</taxon>
        <taxon>Ecdysozoa</taxon>
        <taxon>Arthropoda</taxon>
        <taxon>Hexapoda</taxon>
        <taxon>Insecta</taxon>
        <taxon>Pterygota</taxon>
        <taxon>Neoptera</taxon>
        <taxon>Endopterygota</taxon>
        <taxon>Hymenoptera</taxon>
        <taxon>Apocrita</taxon>
        <taxon>Proctotrupomorpha</taxon>
        <taxon>Chalcidoidea</taxon>
        <taxon>Pteromalidae</taxon>
        <taxon>Pteromalinae</taxon>
        <taxon>Nasonia</taxon>
    </lineage>
</organism>
<name>A0A7M7QJD1_NASVI</name>
<dbReference type="EnsemblMetazoa" id="XM_031932709">
    <property type="protein sequence ID" value="XP_031788569"/>
    <property type="gene ID" value="LOC103316471"/>
</dbReference>
<feature type="region of interest" description="Disordered" evidence="1">
    <location>
        <begin position="1"/>
        <end position="28"/>
    </location>
</feature>
<evidence type="ECO:0000313" key="4">
    <source>
        <dbReference type="Proteomes" id="UP000002358"/>
    </source>
</evidence>
<dbReference type="Pfam" id="PF13837">
    <property type="entry name" value="Myb_DNA-bind_4"/>
    <property type="match status" value="1"/>
</dbReference>
<dbReference type="InParanoid" id="A0A7M7QJD1"/>
<dbReference type="OrthoDB" id="7552755at2759"/>
<dbReference type="InterPro" id="IPR044822">
    <property type="entry name" value="Myb_DNA-bind_4"/>
</dbReference>
<sequence>MAALDKQKSNSVSTFMEANNTSNEELQNDTDELKNLIKMYGNDDINDDESSSKQTGRYVWSDAEILLLIKLYKDNDAAYNEGKMTYKTFWKRITDGMVSKGYNVTTSRCTSKMDSLKRMYKNVKDHNAQSGNDRKTCNFYKELDELYNKKPWIKPLSVAGSNLPLGNVDINKRPSTSRKRSKSALEDLKASYLEQSLEIKRLKREDTENYRKEKLSVMKDFLQFLRK</sequence>
<dbReference type="PANTHER" id="PTHR47595">
    <property type="entry name" value="HEAT SHOCK 70 KDA PROTEIN 14"/>
    <property type="match status" value="1"/>
</dbReference>
<accession>A0A7M7QJD1</accession>
<dbReference type="SMR" id="A0A7M7QJD1"/>
<dbReference type="GeneID" id="103316471"/>
<dbReference type="Gene3D" id="1.10.10.60">
    <property type="entry name" value="Homeodomain-like"/>
    <property type="match status" value="1"/>
</dbReference>
<protein>
    <recommendedName>
        <fullName evidence="2">Myb/SANT-like DNA-binding domain-containing protein</fullName>
    </recommendedName>
</protein>